<reference evidence="4" key="1">
    <citation type="submission" date="2016-11" db="EMBL/GenBank/DDBJ databases">
        <authorList>
            <person name="Varghese N."/>
            <person name="Submissions S."/>
        </authorList>
    </citation>
    <scope>NUCLEOTIDE SEQUENCE [LARGE SCALE GENOMIC DNA]</scope>
    <source>
        <strain evidence="4">DSM 15449</strain>
    </source>
</reference>
<dbReference type="PANTHER" id="PTHR46889:SF4">
    <property type="entry name" value="TRANSPOSASE INSO FOR INSERTION SEQUENCE ELEMENT IS911B-RELATED"/>
    <property type="match status" value="1"/>
</dbReference>
<dbReference type="InterPro" id="IPR012337">
    <property type="entry name" value="RNaseH-like_sf"/>
</dbReference>
<dbReference type="SUPFAM" id="SSF53098">
    <property type="entry name" value="Ribonuclease H-like"/>
    <property type="match status" value="1"/>
</dbReference>
<dbReference type="InterPro" id="IPR025948">
    <property type="entry name" value="HTH-like_dom"/>
</dbReference>
<dbReference type="PROSITE" id="PS50994">
    <property type="entry name" value="INTEGRASE"/>
    <property type="match status" value="1"/>
</dbReference>
<comment type="function">
    <text evidence="1">Involved in the transposition of the insertion sequence.</text>
</comment>
<dbReference type="EMBL" id="FQXJ01000003">
    <property type="protein sequence ID" value="SHH11359.1"/>
    <property type="molecule type" value="Genomic_DNA"/>
</dbReference>
<keyword evidence="4" id="KW-1185">Reference proteome</keyword>
<dbReference type="InterPro" id="IPR036397">
    <property type="entry name" value="RNaseH_sf"/>
</dbReference>
<protein>
    <submittedName>
        <fullName evidence="3">Transposase InsO and inactivated derivatives</fullName>
    </submittedName>
</protein>
<evidence type="ECO:0000313" key="3">
    <source>
        <dbReference type="EMBL" id="SHH11359.1"/>
    </source>
</evidence>
<dbReference type="Gene3D" id="3.30.420.10">
    <property type="entry name" value="Ribonuclease H-like superfamily/Ribonuclease H"/>
    <property type="match status" value="1"/>
</dbReference>
<dbReference type="GO" id="GO:0003676">
    <property type="term" value="F:nucleic acid binding"/>
    <property type="evidence" value="ECO:0007669"/>
    <property type="project" value="InterPro"/>
</dbReference>
<proteinExistence type="predicted"/>
<dbReference type="Pfam" id="PF13333">
    <property type="entry name" value="rve_2"/>
    <property type="match status" value="1"/>
</dbReference>
<sequence length="235" mass="27720">MKQIFTDNKGRYGYRRITAELKKKGLVINHKTVMRLMKELNLHCFVRIKKYNSYRGDVGKVAPNLLNREFQAAKPNEKWVTDITEFHLYGQKIYLSPILDLYNGEIISYDISNHPRFSQVMGMLDRAFKKIPDNTGLILHSDQGWQYRMAAYQEALVGKGIHQSMSRKATCLDNAVVENFFGHLKSELLYNQEFESVEHFVQELHAYLEYYNHKRIKKKLNYMSPIEYRLLQETA</sequence>
<evidence type="ECO:0000256" key="1">
    <source>
        <dbReference type="ARBA" id="ARBA00002286"/>
    </source>
</evidence>
<dbReference type="Proteomes" id="UP000183954">
    <property type="component" value="Unassembled WGS sequence"/>
</dbReference>
<organism evidence="3 4">
    <name type="scientific">Desulfosporosinus lacus DSM 15449</name>
    <dbReference type="NCBI Taxonomy" id="1121420"/>
    <lineage>
        <taxon>Bacteria</taxon>
        <taxon>Bacillati</taxon>
        <taxon>Bacillota</taxon>
        <taxon>Clostridia</taxon>
        <taxon>Eubacteriales</taxon>
        <taxon>Desulfitobacteriaceae</taxon>
        <taxon>Desulfosporosinus</taxon>
    </lineage>
</organism>
<gene>
    <name evidence="3" type="ORF">SAMN02746098_00202</name>
</gene>
<evidence type="ECO:0000259" key="2">
    <source>
        <dbReference type="PROSITE" id="PS50994"/>
    </source>
</evidence>
<dbReference type="InterPro" id="IPR048020">
    <property type="entry name" value="Transpos_IS3"/>
</dbReference>
<dbReference type="STRING" id="1121420.SAMN02746098_00202"/>
<dbReference type="AlphaFoldDB" id="A0A1M5QC67"/>
<name>A0A1M5QC67_9FIRM</name>
<dbReference type="Pfam" id="PF13276">
    <property type="entry name" value="HTH_21"/>
    <property type="match status" value="1"/>
</dbReference>
<dbReference type="Pfam" id="PF00665">
    <property type="entry name" value="rve"/>
    <property type="match status" value="1"/>
</dbReference>
<feature type="domain" description="Integrase catalytic" evidence="2">
    <location>
        <begin position="71"/>
        <end position="233"/>
    </location>
</feature>
<accession>A0A1M5QC67</accession>
<dbReference type="GO" id="GO:0015074">
    <property type="term" value="P:DNA integration"/>
    <property type="evidence" value="ECO:0007669"/>
    <property type="project" value="InterPro"/>
</dbReference>
<evidence type="ECO:0000313" key="4">
    <source>
        <dbReference type="Proteomes" id="UP000183954"/>
    </source>
</evidence>
<dbReference type="PANTHER" id="PTHR46889">
    <property type="entry name" value="TRANSPOSASE INSF FOR INSERTION SEQUENCE IS3B-RELATED"/>
    <property type="match status" value="1"/>
</dbReference>
<dbReference type="InterPro" id="IPR001584">
    <property type="entry name" value="Integrase_cat-core"/>
</dbReference>
<dbReference type="NCBIfam" id="NF033516">
    <property type="entry name" value="transpos_IS3"/>
    <property type="match status" value="1"/>
</dbReference>
<dbReference type="InterPro" id="IPR050900">
    <property type="entry name" value="Transposase_IS3/IS150/IS904"/>
</dbReference>